<dbReference type="Proteomes" id="UP000652761">
    <property type="component" value="Unassembled WGS sequence"/>
</dbReference>
<evidence type="ECO:0000256" key="6">
    <source>
        <dbReference type="SAM" id="Phobius"/>
    </source>
</evidence>
<protein>
    <submittedName>
        <fullName evidence="7">Uncharacterized protein</fullName>
    </submittedName>
</protein>
<dbReference type="GO" id="GO:0070072">
    <property type="term" value="P:vacuolar proton-transporting V-type ATPase complex assembly"/>
    <property type="evidence" value="ECO:0007669"/>
    <property type="project" value="InterPro"/>
</dbReference>
<comment type="caution">
    <text evidence="7">The sequence shown here is derived from an EMBL/GenBank/DDBJ whole genome shotgun (WGS) entry which is preliminary data.</text>
</comment>
<feature type="transmembrane region" description="Helical" evidence="6">
    <location>
        <begin position="188"/>
        <end position="211"/>
    </location>
</feature>
<keyword evidence="5 6" id="KW-0472">Membrane</keyword>
<dbReference type="InterPro" id="IPR021013">
    <property type="entry name" value="ATPase_Vma12"/>
</dbReference>
<evidence type="ECO:0000256" key="5">
    <source>
        <dbReference type="ARBA" id="ARBA00023136"/>
    </source>
</evidence>
<proteinExistence type="predicted"/>
<gene>
    <name evidence="7" type="ORF">Taro_044156</name>
</gene>
<dbReference type="PANTHER" id="PTHR31394:SF1">
    <property type="entry name" value="TRANSMEMBRANE PROTEIN 199"/>
    <property type="match status" value="1"/>
</dbReference>
<evidence type="ECO:0000313" key="7">
    <source>
        <dbReference type="EMBL" id="MQM11251.1"/>
    </source>
</evidence>
<evidence type="ECO:0000256" key="3">
    <source>
        <dbReference type="ARBA" id="ARBA00022824"/>
    </source>
</evidence>
<dbReference type="EMBL" id="NMUH01004917">
    <property type="protein sequence ID" value="MQM11251.1"/>
    <property type="molecule type" value="Genomic_DNA"/>
</dbReference>
<evidence type="ECO:0000256" key="1">
    <source>
        <dbReference type="ARBA" id="ARBA00004477"/>
    </source>
</evidence>
<dbReference type="OrthoDB" id="2018698at2759"/>
<feature type="transmembrane region" description="Helical" evidence="6">
    <location>
        <begin position="160"/>
        <end position="182"/>
    </location>
</feature>
<name>A0A843X090_COLES</name>
<comment type="subcellular location">
    <subcellularLocation>
        <location evidence="1">Endoplasmic reticulum membrane</location>
        <topology evidence="1">Multi-pass membrane protein</topology>
    </subcellularLocation>
</comment>
<accession>A0A843X090</accession>
<keyword evidence="2 6" id="KW-0812">Transmembrane</keyword>
<dbReference type="GO" id="GO:0005789">
    <property type="term" value="C:endoplasmic reticulum membrane"/>
    <property type="evidence" value="ECO:0007669"/>
    <property type="project" value="UniProtKB-SubCell"/>
</dbReference>
<keyword evidence="8" id="KW-1185">Reference proteome</keyword>
<dbReference type="AlphaFoldDB" id="A0A843X090"/>
<dbReference type="PANTHER" id="PTHR31394">
    <property type="entry name" value="TRANSMEMBRANE PROTEIN 199"/>
    <property type="match status" value="1"/>
</dbReference>
<reference evidence="7" key="1">
    <citation type="submission" date="2017-07" db="EMBL/GenBank/DDBJ databases">
        <title>Taro Niue Genome Assembly and Annotation.</title>
        <authorList>
            <person name="Atibalentja N."/>
            <person name="Keating K."/>
            <person name="Fields C.J."/>
        </authorList>
    </citation>
    <scope>NUCLEOTIDE SEQUENCE</scope>
    <source>
        <strain evidence="7">Niue_2</strain>
        <tissue evidence="7">Leaf</tissue>
    </source>
</reference>
<sequence>MSASGRKLIYFGEGANMSEGEAEETLGRHRCDGKRTGLVITMNEPISSFLLSAAKDPHLPHDLRELASDLTLQSSINYRSLRAIWFNSPPSTRPPLRLLFSGSGFIFESPKPQEKSEELKERLRKLSEMAERKAYQELVRDITPKEPAEPFSSYKDQLGFGLHVLLVMFTGYLVGFAAFRALFNHSSIMNAAGGILGLVCGMLLETVLFILRTSNREVVSSRTAAKLKKNQ</sequence>
<evidence type="ECO:0000256" key="4">
    <source>
        <dbReference type="ARBA" id="ARBA00022989"/>
    </source>
</evidence>
<evidence type="ECO:0000313" key="8">
    <source>
        <dbReference type="Proteomes" id="UP000652761"/>
    </source>
</evidence>
<organism evidence="7 8">
    <name type="scientific">Colocasia esculenta</name>
    <name type="common">Wild taro</name>
    <name type="synonym">Arum esculentum</name>
    <dbReference type="NCBI Taxonomy" id="4460"/>
    <lineage>
        <taxon>Eukaryota</taxon>
        <taxon>Viridiplantae</taxon>
        <taxon>Streptophyta</taxon>
        <taxon>Embryophyta</taxon>
        <taxon>Tracheophyta</taxon>
        <taxon>Spermatophyta</taxon>
        <taxon>Magnoliopsida</taxon>
        <taxon>Liliopsida</taxon>
        <taxon>Araceae</taxon>
        <taxon>Aroideae</taxon>
        <taxon>Colocasieae</taxon>
        <taxon>Colocasia</taxon>
    </lineage>
</organism>
<keyword evidence="3" id="KW-0256">Endoplasmic reticulum</keyword>
<evidence type="ECO:0000256" key="2">
    <source>
        <dbReference type="ARBA" id="ARBA00022692"/>
    </source>
</evidence>
<keyword evidence="4 6" id="KW-1133">Transmembrane helix</keyword>